<proteinExistence type="predicted"/>
<dbReference type="EMBL" id="VHQI01000004">
    <property type="protein sequence ID" value="TPW42798.1"/>
    <property type="molecule type" value="Genomic_DNA"/>
</dbReference>
<name>A0A506VB73_9GAMM</name>
<dbReference type="PANTHER" id="PTHR37809:SF1">
    <property type="entry name" value="RIBOSOMAL PROTEIN S12 METHYLTHIOTRANSFERASE ACCESSORY FACTOR YCAO"/>
    <property type="match status" value="1"/>
</dbReference>
<evidence type="ECO:0000313" key="2">
    <source>
        <dbReference type="EMBL" id="TPW42798.1"/>
    </source>
</evidence>
<evidence type="ECO:0000259" key="1">
    <source>
        <dbReference type="PROSITE" id="PS51664"/>
    </source>
</evidence>
<gene>
    <name evidence="2" type="ORF">FKM52_08490</name>
</gene>
<organism evidence="2 3">
    <name type="scientific">Mixta tenebrionis</name>
    <dbReference type="NCBI Taxonomy" id="2562439"/>
    <lineage>
        <taxon>Bacteria</taxon>
        <taxon>Pseudomonadati</taxon>
        <taxon>Pseudomonadota</taxon>
        <taxon>Gammaproteobacteria</taxon>
        <taxon>Enterobacterales</taxon>
        <taxon>Erwiniaceae</taxon>
        <taxon>Mixta</taxon>
    </lineage>
</organism>
<dbReference type="Gene3D" id="3.30.1330.230">
    <property type="match status" value="1"/>
</dbReference>
<evidence type="ECO:0000313" key="3">
    <source>
        <dbReference type="Proteomes" id="UP000319523"/>
    </source>
</evidence>
<keyword evidence="3" id="KW-1185">Reference proteome</keyword>
<feature type="domain" description="YcaO" evidence="1">
    <location>
        <begin position="41"/>
        <end position="391"/>
    </location>
</feature>
<dbReference type="Proteomes" id="UP000319523">
    <property type="component" value="Unassembled WGS sequence"/>
</dbReference>
<sequence length="391" mass="44637">MINLYSNIMSSWPASIVMSPKLSRLTPSIAQIWDYERISPASAVGSSLKSLQGAIGEYLERKHFFNEIVPASQKKIVDMMPESWAQAFIKVLKQTSAEDEDAIKRHNFNASHVVNMFTLEKAEIPTIFITLENVSVREDCRFYPFRDTCGCSCHVDFHQAVNGSLGELLERQALLIYWLTGVAKEEVRLTTSTANEYIGELIRNLRTEGSLTVLDITLPGAPGYVILSLYGTHKKGNSIQYGAGLSYSMNKEKAVEKSLIELWQSYICMHNFIIGDYEEEELIDRYQIHFMKCNKYETYRALLDSTTFHQHKVSTTPRYKTVVDYFRHLTPHLFLYCAREKTPTGMLWYTKALSPDLFMHMDNSSPVNLNNSLYTQGTGLAGRERVMVPFP</sequence>
<dbReference type="OrthoDB" id="7009250at2"/>
<accession>A0A506VB73</accession>
<dbReference type="Pfam" id="PF02624">
    <property type="entry name" value="YcaO"/>
    <property type="match status" value="1"/>
</dbReference>
<dbReference type="InterPro" id="IPR003776">
    <property type="entry name" value="YcaO-like_dom"/>
</dbReference>
<protein>
    <submittedName>
        <fullName evidence="2">Microcin B17 processing protein McbC</fullName>
    </submittedName>
</protein>
<dbReference type="AlphaFoldDB" id="A0A506VB73"/>
<comment type="caution">
    <text evidence="2">The sequence shown here is derived from an EMBL/GenBank/DDBJ whole genome shotgun (WGS) entry which is preliminary data.</text>
</comment>
<reference evidence="2 3" key="1">
    <citation type="submission" date="2019-06" db="EMBL/GenBank/DDBJ databases">
        <authorList>
            <person name="Yang Y."/>
        </authorList>
    </citation>
    <scope>NUCLEOTIDE SEQUENCE [LARGE SCALE GENOMIC DNA]</scope>
    <source>
        <strain evidence="2 3">BIT-26</strain>
    </source>
</reference>
<dbReference type="PANTHER" id="PTHR37809">
    <property type="entry name" value="RIBOSOMAL PROTEIN S12 METHYLTHIOTRANSFERASE ACCESSORY FACTOR YCAO"/>
    <property type="match status" value="1"/>
</dbReference>
<dbReference type="PROSITE" id="PS51664">
    <property type="entry name" value="YCAO"/>
    <property type="match status" value="1"/>
</dbReference>